<protein>
    <submittedName>
        <fullName evidence="1">Uncharacterized protein</fullName>
    </submittedName>
</protein>
<accession>A0ABQ5A1H8</accession>
<proteinExistence type="predicted"/>
<reference evidence="1" key="1">
    <citation type="journal article" date="2022" name="Int. J. Mol. Sci.">
        <title>Draft Genome of Tanacetum Coccineum: Genomic Comparison of Closely Related Tanacetum-Family Plants.</title>
        <authorList>
            <person name="Yamashiro T."/>
            <person name="Shiraishi A."/>
            <person name="Nakayama K."/>
            <person name="Satake H."/>
        </authorList>
    </citation>
    <scope>NUCLEOTIDE SEQUENCE</scope>
</reference>
<keyword evidence="2" id="KW-1185">Reference proteome</keyword>
<gene>
    <name evidence="1" type="ORF">Tco_0803412</name>
</gene>
<organism evidence="1 2">
    <name type="scientific">Tanacetum coccineum</name>
    <dbReference type="NCBI Taxonomy" id="301880"/>
    <lineage>
        <taxon>Eukaryota</taxon>
        <taxon>Viridiplantae</taxon>
        <taxon>Streptophyta</taxon>
        <taxon>Embryophyta</taxon>
        <taxon>Tracheophyta</taxon>
        <taxon>Spermatophyta</taxon>
        <taxon>Magnoliopsida</taxon>
        <taxon>eudicotyledons</taxon>
        <taxon>Gunneridae</taxon>
        <taxon>Pentapetalae</taxon>
        <taxon>asterids</taxon>
        <taxon>campanulids</taxon>
        <taxon>Asterales</taxon>
        <taxon>Asteraceae</taxon>
        <taxon>Asteroideae</taxon>
        <taxon>Anthemideae</taxon>
        <taxon>Anthemidinae</taxon>
        <taxon>Tanacetum</taxon>
    </lineage>
</organism>
<name>A0ABQ5A1H8_9ASTR</name>
<comment type="caution">
    <text evidence="1">The sequence shown here is derived from an EMBL/GenBank/DDBJ whole genome shotgun (WGS) entry which is preliminary data.</text>
</comment>
<evidence type="ECO:0000313" key="1">
    <source>
        <dbReference type="EMBL" id="GJS96444.1"/>
    </source>
</evidence>
<sequence>MSFMSISLLGDGGSEDECGLSPLSAGDLVRWVDFIEGDCGLGIGVGKLTSTLLEELQWFNFFLRVGLTDILATFEGLGKDL</sequence>
<dbReference type="EMBL" id="BQNB010011887">
    <property type="protein sequence ID" value="GJS96444.1"/>
    <property type="molecule type" value="Genomic_DNA"/>
</dbReference>
<dbReference type="Proteomes" id="UP001151760">
    <property type="component" value="Unassembled WGS sequence"/>
</dbReference>
<reference evidence="1" key="2">
    <citation type="submission" date="2022-01" db="EMBL/GenBank/DDBJ databases">
        <authorList>
            <person name="Yamashiro T."/>
            <person name="Shiraishi A."/>
            <person name="Satake H."/>
            <person name="Nakayama K."/>
        </authorList>
    </citation>
    <scope>NUCLEOTIDE SEQUENCE</scope>
</reference>
<evidence type="ECO:0000313" key="2">
    <source>
        <dbReference type="Proteomes" id="UP001151760"/>
    </source>
</evidence>